<name>A0A930Y8T9_9ACTN</name>
<reference evidence="2" key="1">
    <citation type="submission" date="2020-11" db="EMBL/GenBank/DDBJ databases">
        <title>Nocardioides sp. CBS4Y-1, whole genome shotgun sequence.</title>
        <authorList>
            <person name="Tuo L."/>
        </authorList>
    </citation>
    <scope>NUCLEOTIDE SEQUENCE</scope>
    <source>
        <strain evidence="2">CBS4Y-1</strain>
    </source>
</reference>
<dbReference type="EMBL" id="JADIVZ010000011">
    <property type="protein sequence ID" value="MBF4163416.1"/>
    <property type="molecule type" value="Genomic_DNA"/>
</dbReference>
<keyword evidence="1" id="KW-0472">Membrane</keyword>
<dbReference type="RefSeq" id="WP_194504674.1">
    <property type="nucleotide sequence ID" value="NZ_JADIVZ010000011.1"/>
</dbReference>
<sequence>MRFHDDDHVYRLRLAYAAVGLGLIALVLSMQEPSVFPITFLAADLLLGVVFWRRWRRPRRSR</sequence>
<comment type="caution">
    <text evidence="2">The sequence shown here is derived from an EMBL/GenBank/DDBJ whole genome shotgun (WGS) entry which is preliminary data.</text>
</comment>
<protein>
    <submittedName>
        <fullName evidence="2">Uncharacterized protein</fullName>
    </submittedName>
</protein>
<evidence type="ECO:0000256" key="1">
    <source>
        <dbReference type="SAM" id="Phobius"/>
    </source>
</evidence>
<proteinExistence type="predicted"/>
<accession>A0A930Y8T9</accession>
<dbReference type="AlphaFoldDB" id="A0A930Y8T9"/>
<feature type="transmembrane region" description="Helical" evidence="1">
    <location>
        <begin position="35"/>
        <end position="52"/>
    </location>
</feature>
<feature type="transmembrane region" description="Helical" evidence="1">
    <location>
        <begin position="12"/>
        <end position="29"/>
    </location>
</feature>
<gene>
    <name evidence="2" type="ORF">ISG29_17120</name>
</gene>
<organism evidence="2 3">
    <name type="scientific">Nocardioides acrostichi</name>
    <dbReference type="NCBI Taxonomy" id="2784339"/>
    <lineage>
        <taxon>Bacteria</taxon>
        <taxon>Bacillati</taxon>
        <taxon>Actinomycetota</taxon>
        <taxon>Actinomycetes</taxon>
        <taxon>Propionibacteriales</taxon>
        <taxon>Nocardioidaceae</taxon>
        <taxon>Nocardioides</taxon>
    </lineage>
</organism>
<keyword evidence="1" id="KW-1133">Transmembrane helix</keyword>
<evidence type="ECO:0000313" key="3">
    <source>
        <dbReference type="Proteomes" id="UP000656804"/>
    </source>
</evidence>
<keyword evidence="1" id="KW-0812">Transmembrane</keyword>
<evidence type="ECO:0000313" key="2">
    <source>
        <dbReference type="EMBL" id="MBF4163416.1"/>
    </source>
</evidence>
<dbReference type="Proteomes" id="UP000656804">
    <property type="component" value="Unassembled WGS sequence"/>
</dbReference>
<keyword evidence="3" id="KW-1185">Reference proteome</keyword>